<feature type="transmembrane region" description="Helical" evidence="1">
    <location>
        <begin position="146"/>
        <end position="169"/>
    </location>
</feature>
<evidence type="ECO:0000313" key="2">
    <source>
        <dbReference type="EMBL" id="WFM82702.1"/>
    </source>
</evidence>
<feature type="transmembrane region" description="Helical" evidence="1">
    <location>
        <begin position="181"/>
        <end position="199"/>
    </location>
</feature>
<proteinExistence type="predicted"/>
<evidence type="ECO:0000256" key="1">
    <source>
        <dbReference type="SAM" id="Phobius"/>
    </source>
</evidence>
<dbReference type="EMBL" id="CP121208">
    <property type="protein sequence ID" value="WFM82702.1"/>
    <property type="molecule type" value="Genomic_DNA"/>
</dbReference>
<keyword evidence="1" id="KW-0812">Transmembrane</keyword>
<evidence type="ECO:0000313" key="3">
    <source>
        <dbReference type="Proteomes" id="UP001215216"/>
    </source>
</evidence>
<dbReference type="InterPro" id="IPR016566">
    <property type="entry name" value="UCP010219"/>
</dbReference>
<keyword evidence="1" id="KW-0472">Membrane</keyword>
<sequence length="219" mass="23538">MSEKFGSMLSEDFDALEAVGGTRGIIESSLPTLVFLVAYLVADVNLALWLSLVLAVAFIAVRAATRIPVTPAVGGFFAAIVSAALTWRTGNASNFFLWGLLTNAAYFVAFGLSLLVRRPLLGFVIGALRGEMTGWWKRAGVTRRRYFQVTALFTALFGLRMAVQVPLYLAGATSALGVAKLVMGFPLFAILAWLAWMLVHDLEPVDDVSADPSTSSSVQ</sequence>
<dbReference type="Pfam" id="PF11361">
    <property type="entry name" value="DUF3159"/>
    <property type="match status" value="1"/>
</dbReference>
<name>A0ABY8FW11_9ACTO</name>
<dbReference type="PIRSF" id="PIRSF010219">
    <property type="entry name" value="UCP010219"/>
    <property type="match status" value="1"/>
</dbReference>
<dbReference type="RefSeq" id="WP_278012128.1">
    <property type="nucleotide sequence ID" value="NZ_CP121208.1"/>
</dbReference>
<feature type="transmembrane region" description="Helical" evidence="1">
    <location>
        <begin position="72"/>
        <end position="89"/>
    </location>
</feature>
<protein>
    <submittedName>
        <fullName evidence="2">DUF3159 domain-containing protein</fullName>
    </submittedName>
</protein>
<gene>
    <name evidence="2" type="ORF">P7079_04655</name>
</gene>
<feature type="transmembrane region" description="Helical" evidence="1">
    <location>
        <begin position="33"/>
        <end position="60"/>
    </location>
</feature>
<dbReference type="Proteomes" id="UP001215216">
    <property type="component" value="Chromosome"/>
</dbReference>
<accession>A0ABY8FW11</accession>
<keyword evidence="3" id="KW-1185">Reference proteome</keyword>
<organism evidence="2 3">
    <name type="scientific">Arcanobacterium canis</name>
    <dbReference type="NCBI Taxonomy" id="999183"/>
    <lineage>
        <taxon>Bacteria</taxon>
        <taxon>Bacillati</taxon>
        <taxon>Actinomycetota</taxon>
        <taxon>Actinomycetes</taxon>
        <taxon>Actinomycetales</taxon>
        <taxon>Actinomycetaceae</taxon>
        <taxon>Arcanobacterium</taxon>
    </lineage>
</organism>
<feature type="transmembrane region" description="Helical" evidence="1">
    <location>
        <begin position="95"/>
        <end position="116"/>
    </location>
</feature>
<reference evidence="2 3" key="1">
    <citation type="submission" date="2023-03" db="EMBL/GenBank/DDBJ databases">
        <title>Complete genome of Arcanobacterium canis strain DSM 25104 isolated in 2010 from a canine otitis externa in Germany.</title>
        <authorList>
            <person name="Borowiak M."/>
            <person name="Kreitlow A."/>
            <person name="Malorny B."/>
            <person name="Laemmler C."/>
            <person name="Prenger-Berninghoff E."/>
            <person name="Ploetz M."/>
            <person name="Abdulmawjood A."/>
        </authorList>
    </citation>
    <scope>NUCLEOTIDE SEQUENCE [LARGE SCALE GENOMIC DNA]</scope>
    <source>
        <strain evidence="2 3">DSM 25104</strain>
    </source>
</reference>
<keyword evidence="1" id="KW-1133">Transmembrane helix</keyword>